<dbReference type="SMART" id="SM00636">
    <property type="entry name" value="Glyco_18"/>
    <property type="match status" value="1"/>
</dbReference>
<feature type="transmembrane region" description="Helical" evidence="4">
    <location>
        <begin position="737"/>
        <end position="761"/>
    </location>
</feature>
<evidence type="ECO:0000256" key="2">
    <source>
        <dbReference type="ARBA" id="ARBA00022676"/>
    </source>
</evidence>
<dbReference type="GO" id="GO:0016757">
    <property type="term" value="F:glycosyltransferase activity"/>
    <property type="evidence" value="ECO:0007669"/>
    <property type="project" value="UniProtKB-KW"/>
</dbReference>
<dbReference type="InterPro" id="IPR029044">
    <property type="entry name" value="Nucleotide-diphossugar_trans"/>
</dbReference>
<protein>
    <submittedName>
        <fullName evidence="7">Glycosyltransferase</fullName>
    </submittedName>
</protein>
<accession>A0A6L5XC91</accession>
<dbReference type="Pfam" id="PF00704">
    <property type="entry name" value="Glyco_hydro_18"/>
    <property type="match status" value="1"/>
</dbReference>
<proteinExistence type="inferred from homology"/>
<dbReference type="PANTHER" id="PTHR43630:SF1">
    <property type="entry name" value="POLY-BETA-1,6-N-ACETYL-D-GLUCOSAMINE SYNTHASE"/>
    <property type="match status" value="1"/>
</dbReference>
<evidence type="ECO:0000256" key="4">
    <source>
        <dbReference type="SAM" id="Phobius"/>
    </source>
</evidence>
<evidence type="ECO:0000259" key="5">
    <source>
        <dbReference type="PROSITE" id="PS51677"/>
    </source>
</evidence>
<dbReference type="GO" id="GO:0016810">
    <property type="term" value="F:hydrolase activity, acting on carbon-nitrogen (but not peptide) bonds"/>
    <property type="evidence" value="ECO:0007669"/>
    <property type="project" value="InterPro"/>
</dbReference>
<keyword evidence="8" id="KW-1185">Reference proteome</keyword>
<evidence type="ECO:0000256" key="3">
    <source>
        <dbReference type="ARBA" id="ARBA00022679"/>
    </source>
</evidence>
<dbReference type="Gene3D" id="3.90.550.10">
    <property type="entry name" value="Spore Coat Polysaccharide Biosynthesis Protein SpsA, Chain A"/>
    <property type="match status" value="1"/>
</dbReference>
<keyword evidence="4" id="KW-1133">Transmembrane helix</keyword>
<dbReference type="PROSITE" id="PS51677">
    <property type="entry name" value="NODB"/>
    <property type="match status" value="1"/>
</dbReference>
<sequence length="1136" mass="128943">MDKQVFQTDSRSRWNKFKLTIGTLVVLIVVLTATFITMLFFDRAPGFPFHDSFKSALLAEKPLMKKNQLSEQYKGYRKFFDTEKAHNGYVQWKRQHIKKYNRYAGQKGSAVYKNIDSWQAMPAGLRAGFYVNWDPQSYASLKQGISKMNLVLPEWIFLNPSTLKAETRIDGKGLSLMRKAGVPVMPMLTNAWNGEFNARGISRVLHSRKLTQALINQLVTLCKKHNFVGINLDLEELAESDNSHLTAFVSQLGDALHSNGLYLTQDIMAYNEDYDVRELAKYTDYLFLMAYDEHNTLSAPGDISSQDFIERSVDDIARKIPNEKIVLCMAAYGYDWTAQGDNNQSLSYHDAISRAADSGDHIVYDQDSYGLSYAYYDDRQVEHKVYFNDAATNFNTMRFGCDYGLAGFAVWRLGTEDDRLWTFYSRNLVKSQAARLPVGTLEHLHGSHQANYIGEGEILNLIGTPRDGRCHIDMDNTDILIAAEDYIVLPTSYELQKFGSCGSKDLLLTFDDGPDARWTPQVLDILNKRHLHAAFFMVGINVEKNLPIVRKVYNSGNMIGNHTFDHPNIAQCTRRHTAMELRLTRLLIESITGHSTLLFRAPYNADSDPSGRDELLPLVEARKENYLDVGESIDPEDWEPGVTADQIYHRVIKGVENGNGHIILLHDAGGTTRKETLKALPRIIDTLQARGYRFITIPQYLHQSKQVLMPEIDKGKEYYAMQANLTLASAVYYMSDFINALFIIFLVLGIGRLVFMLALVVKEHRRNLALPSQLPAQPPLVSIIVPAYNEQVNVVNTLHNLLKQDYPNYDIILVDDGSTDDTFKEVTRAFAGHERMQLLTKPNGGKASALNYGIAHTQAQYVVCIDADTQLYHNAVSLLMRHFFADKQGRVGAVAGNVKVGNKVNMLTQWQAIEYTTSQNFDRQAYAAINAITVVPGAIGAFRRQAIIDAGGLTTDTLAEDCDLTMRILKAGYVIGNENHAIAMTEAPEKLRQFMKQRTRWCFGIMQTFWKHRGEMFKRRYKGLGLWALPNMLLFQFIIPTFSPIADLLMILGLFTGNIGKVLLYYCIFLVVDASISIMAYLYEHERLWGLLWIIPQRLCYRWIMYVVLFGSYLKAIKGELQQWGVLKRTGTVKNI</sequence>
<dbReference type="SUPFAM" id="SSF53448">
    <property type="entry name" value="Nucleotide-diphospho-sugar transferases"/>
    <property type="match status" value="1"/>
</dbReference>
<dbReference type="SUPFAM" id="SSF88713">
    <property type="entry name" value="Glycoside hydrolase/deacetylase"/>
    <property type="match status" value="1"/>
</dbReference>
<dbReference type="Gene3D" id="3.20.20.370">
    <property type="entry name" value="Glycoside hydrolase/deacetylase"/>
    <property type="match status" value="1"/>
</dbReference>
<evidence type="ECO:0000259" key="6">
    <source>
        <dbReference type="PROSITE" id="PS51910"/>
    </source>
</evidence>
<dbReference type="InterPro" id="IPR001173">
    <property type="entry name" value="Glyco_trans_2-like"/>
</dbReference>
<dbReference type="InterPro" id="IPR001223">
    <property type="entry name" value="Glyco_hydro18_cat"/>
</dbReference>
<dbReference type="RefSeq" id="WP_154327871.1">
    <property type="nucleotide sequence ID" value="NZ_CP045696.1"/>
</dbReference>
<keyword evidence="4" id="KW-0812">Transmembrane</keyword>
<feature type="transmembrane region" description="Helical" evidence="4">
    <location>
        <begin position="1024"/>
        <end position="1043"/>
    </location>
</feature>
<dbReference type="InterPro" id="IPR011583">
    <property type="entry name" value="Chitinase_II/V-like_cat"/>
</dbReference>
<dbReference type="Gene3D" id="3.20.20.80">
    <property type="entry name" value="Glycosidases"/>
    <property type="match status" value="1"/>
</dbReference>
<dbReference type="Proteomes" id="UP000483362">
    <property type="component" value="Unassembled WGS sequence"/>
</dbReference>
<dbReference type="Pfam" id="PF00535">
    <property type="entry name" value="Glycos_transf_2"/>
    <property type="match status" value="1"/>
</dbReference>
<dbReference type="PROSITE" id="PS51910">
    <property type="entry name" value="GH18_2"/>
    <property type="match status" value="1"/>
</dbReference>
<keyword evidence="4" id="KW-0472">Membrane</keyword>
<dbReference type="GO" id="GO:0008061">
    <property type="term" value="F:chitin binding"/>
    <property type="evidence" value="ECO:0007669"/>
    <property type="project" value="InterPro"/>
</dbReference>
<dbReference type="SUPFAM" id="SSF51445">
    <property type="entry name" value="(Trans)glycosidases"/>
    <property type="match status" value="1"/>
</dbReference>
<feature type="domain" description="GH18" evidence="6">
    <location>
        <begin position="124"/>
        <end position="431"/>
    </location>
</feature>
<organism evidence="7 8">
    <name type="scientific">Sodaliphilus pleomorphus</name>
    <dbReference type="NCBI Taxonomy" id="2606626"/>
    <lineage>
        <taxon>Bacteria</taxon>
        <taxon>Pseudomonadati</taxon>
        <taxon>Bacteroidota</taxon>
        <taxon>Bacteroidia</taxon>
        <taxon>Bacteroidales</taxon>
        <taxon>Muribaculaceae</taxon>
        <taxon>Sodaliphilus</taxon>
    </lineage>
</organism>
<keyword evidence="2" id="KW-0328">Glycosyltransferase</keyword>
<evidence type="ECO:0000313" key="7">
    <source>
        <dbReference type="EMBL" id="MSS16344.1"/>
    </source>
</evidence>
<comment type="similarity">
    <text evidence="1">Belongs to the glycosyltransferase 2 family.</text>
</comment>
<reference evidence="7 8" key="1">
    <citation type="submission" date="2019-08" db="EMBL/GenBank/DDBJ databases">
        <title>In-depth cultivation of the pig gut microbiome towards novel bacterial diversity and tailored functional studies.</title>
        <authorList>
            <person name="Wylensek D."/>
            <person name="Hitch T.C.A."/>
            <person name="Clavel T."/>
        </authorList>
    </citation>
    <scope>NUCLEOTIDE SEQUENCE [LARGE SCALE GENOMIC DNA]</scope>
    <source>
        <strain evidence="7 8">Oil-RF-744-WCA-WT-10</strain>
    </source>
</reference>
<dbReference type="Pfam" id="PF01522">
    <property type="entry name" value="Polysacc_deac_1"/>
    <property type="match status" value="1"/>
</dbReference>
<dbReference type="InterPro" id="IPR011330">
    <property type="entry name" value="Glyco_hydro/deAcase_b/a-brl"/>
</dbReference>
<dbReference type="CDD" id="cd10962">
    <property type="entry name" value="CE4_GT2-like"/>
    <property type="match status" value="1"/>
</dbReference>
<dbReference type="PANTHER" id="PTHR43630">
    <property type="entry name" value="POLY-BETA-1,6-N-ACETYL-D-GLUCOSAMINE SYNTHASE"/>
    <property type="match status" value="1"/>
</dbReference>
<dbReference type="CDD" id="cd06423">
    <property type="entry name" value="CESA_like"/>
    <property type="match status" value="1"/>
</dbReference>
<feature type="domain" description="NodB homology" evidence="5">
    <location>
        <begin position="504"/>
        <end position="695"/>
    </location>
</feature>
<dbReference type="Gene3D" id="3.10.50.10">
    <property type="match status" value="1"/>
</dbReference>
<evidence type="ECO:0000256" key="1">
    <source>
        <dbReference type="ARBA" id="ARBA00006739"/>
    </source>
</evidence>
<dbReference type="AlphaFoldDB" id="A0A6L5XC91"/>
<dbReference type="InterPro" id="IPR017853">
    <property type="entry name" value="GH"/>
</dbReference>
<dbReference type="EMBL" id="VULT01000001">
    <property type="protein sequence ID" value="MSS16344.1"/>
    <property type="molecule type" value="Genomic_DNA"/>
</dbReference>
<dbReference type="InterPro" id="IPR002509">
    <property type="entry name" value="NODB_dom"/>
</dbReference>
<comment type="caution">
    <text evidence="7">The sequence shown here is derived from an EMBL/GenBank/DDBJ whole genome shotgun (WGS) entry which is preliminary data.</text>
</comment>
<gene>
    <name evidence="7" type="ORF">FYJ29_00945</name>
</gene>
<name>A0A6L5XC91_9BACT</name>
<evidence type="ECO:0000313" key="8">
    <source>
        <dbReference type="Proteomes" id="UP000483362"/>
    </source>
</evidence>
<feature type="transmembrane region" description="Helical" evidence="4">
    <location>
        <begin position="21"/>
        <end position="41"/>
    </location>
</feature>
<dbReference type="InterPro" id="IPR029070">
    <property type="entry name" value="Chitinase_insertion_sf"/>
</dbReference>
<dbReference type="GO" id="GO:0005975">
    <property type="term" value="P:carbohydrate metabolic process"/>
    <property type="evidence" value="ECO:0007669"/>
    <property type="project" value="InterPro"/>
</dbReference>
<keyword evidence="3 7" id="KW-0808">Transferase</keyword>